<evidence type="ECO:0000313" key="8">
    <source>
        <dbReference type="Proteomes" id="UP000070155"/>
    </source>
</evidence>
<dbReference type="Proteomes" id="UP000070155">
    <property type="component" value="Unassembled WGS sequence"/>
</dbReference>
<dbReference type="Gene3D" id="1.10.560.10">
    <property type="entry name" value="GroEL-like equatorial domain"/>
    <property type="match status" value="1"/>
</dbReference>
<evidence type="ECO:0000256" key="6">
    <source>
        <dbReference type="SAM" id="MobiDB-lite"/>
    </source>
</evidence>
<dbReference type="InterPro" id="IPR027413">
    <property type="entry name" value="GROEL-like_equatorial_sf"/>
</dbReference>
<dbReference type="InterPro" id="IPR017998">
    <property type="entry name" value="Chaperone_TCP-1"/>
</dbReference>
<dbReference type="GO" id="GO:0051082">
    <property type="term" value="F:unfolded protein binding"/>
    <property type="evidence" value="ECO:0007669"/>
    <property type="project" value="InterPro"/>
</dbReference>
<proteinExistence type="inferred from homology"/>
<evidence type="ECO:0000256" key="4">
    <source>
        <dbReference type="ARBA" id="ARBA00023186"/>
    </source>
</evidence>
<dbReference type="InterPro" id="IPR002194">
    <property type="entry name" value="Chaperonin_TCP-1_CS"/>
</dbReference>
<feature type="region of interest" description="Disordered" evidence="6">
    <location>
        <begin position="1"/>
        <end position="29"/>
    </location>
</feature>
<keyword evidence="4 5" id="KW-0143">Chaperone</keyword>
<evidence type="ECO:0000256" key="1">
    <source>
        <dbReference type="ARBA" id="ARBA00008020"/>
    </source>
</evidence>
<sequence length="130" mass="13638">MPNGQGGRPILVLSEDTERQKGKDAQESNIQAGKVIGDSVRSTLGPKGMDKMLVDSLGDVVITNDGATILDEMDVEHPGAEMVIEVAETQEDEVGDGTTTAVVLAADLLDEASDLLDRDIHSSIVASGYS</sequence>
<keyword evidence="3 5" id="KW-0067">ATP-binding</keyword>
<protein>
    <submittedName>
        <fullName evidence="7">Thermosome subunit</fullName>
    </submittedName>
</protein>
<keyword evidence="8" id="KW-1185">Reference proteome</keyword>
<gene>
    <name evidence="7" type="ORF">AKJ36_03605</name>
</gene>
<dbReference type="Pfam" id="PF00118">
    <property type="entry name" value="Cpn60_TCP1"/>
    <property type="match status" value="1"/>
</dbReference>
<feature type="non-terminal residue" evidence="7">
    <location>
        <position position="130"/>
    </location>
</feature>
<accession>A0A133UID4</accession>
<dbReference type="SUPFAM" id="SSF48592">
    <property type="entry name" value="GroEL equatorial domain-like"/>
    <property type="match status" value="1"/>
</dbReference>
<dbReference type="AlphaFoldDB" id="A0A133UID4"/>
<dbReference type="PROSITE" id="PS00995">
    <property type="entry name" value="TCP1_3"/>
    <property type="match status" value="1"/>
</dbReference>
<evidence type="ECO:0000256" key="3">
    <source>
        <dbReference type="ARBA" id="ARBA00022840"/>
    </source>
</evidence>
<dbReference type="GO" id="GO:0016887">
    <property type="term" value="F:ATP hydrolysis activity"/>
    <property type="evidence" value="ECO:0007669"/>
    <property type="project" value="InterPro"/>
</dbReference>
<evidence type="ECO:0000256" key="2">
    <source>
        <dbReference type="ARBA" id="ARBA00022741"/>
    </source>
</evidence>
<evidence type="ECO:0000256" key="5">
    <source>
        <dbReference type="RuleBase" id="RU004187"/>
    </source>
</evidence>
<reference evidence="7 8" key="1">
    <citation type="journal article" date="2016" name="Sci. Rep.">
        <title>Metabolic traits of an uncultured archaeal lineage -MSBL1- from brine pools of the Red Sea.</title>
        <authorList>
            <person name="Mwirichia R."/>
            <person name="Alam I."/>
            <person name="Rashid M."/>
            <person name="Vinu M."/>
            <person name="Ba-Alawi W."/>
            <person name="Anthony Kamau A."/>
            <person name="Kamanda Ngugi D."/>
            <person name="Goker M."/>
            <person name="Klenk H.P."/>
            <person name="Bajic V."/>
            <person name="Stingl U."/>
        </authorList>
    </citation>
    <scope>NUCLEOTIDE SEQUENCE [LARGE SCALE GENOMIC DNA]</scope>
    <source>
        <strain evidence="7">SCGC-AAA259I07</strain>
    </source>
</reference>
<keyword evidence="2 5" id="KW-0547">Nucleotide-binding</keyword>
<comment type="caution">
    <text evidence="7">The sequence shown here is derived from an EMBL/GenBank/DDBJ whole genome shotgun (WGS) entry which is preliminary data.</text>
</comment>
<dbReference type="EMBL" id="LHXQ01000081">
    <property type="protein sequence ID" value="KXA93982.1"/>
    <property type="molecule type" value="Genomic_DNA"/>
</dbReference>
<dbReference type="InterPro" id="IPR002423">
    <property type="entry name" value="Cpn60/GroEL/TCP-1"/>
</dbReference>
<dbReference type="PROSITE" id="PS00750">
    <property type="entry name" value="TCP1_1"/>
    <property type="match status" value="1"/>
</dbReference>
<feature type="compositionally biased region" description="Basic and acidic residues" evidence="6">
    <location>
        <begin position="16"/>
        <end position="26"/>
    </location>
</feature>
<dbReference type="PANTHER" id="PTHR11353">
    <property type="entry name" value="CHAPERONIN"/>
    <property type="match status" value="1"/>
</dbReference>
<evidence type="ECO:0000313" key="7">
    <source>
        <dbReference type="EMBL" id="KXA93982.1"/>
    </source>
</evidence>
<dbReference type="GO" id="GO:0005524">
    <property type="term" value="F:ATP binding"/>
    <property type="evidence" value="ECO:0007669"/>
    <property type="project" value="UniProtKB-KW"/>
</dbReference>
<dbReference type="GO" id="GO:0140662">
    <property type="term" value="F:ATP-dependent protein folding chaperone"/>
    <property type="evidence" value="ECO:0007669"/>
    <property type="project" value="InterPro"/>
</dbReference>
<name>A0A133UID4_9EURY</name>
<comment type="similarity">
    <text evidence="1 5">Belongs to the TCP-1 chaperonin family.</text>
</comment>
<dbReference type="PROSITE" id="PS00751">
    <property type="entry name" value="TCP1_2"/>
    <property type="match status" value="1"/>
</dbReference>
<organism evidence="7 8">
    <name type="scientific">candidate division MSBL1 archaeon SCGC-AAA259I07</name>
    <dbReference type="NCBI Taxonomy" id="1698266"/>
    <lineage>
        <taxon>Archaea</taxon>
        <taxon>Methanobacteriati</taxon>
        <taxon>Methanobacteriota</taxon>
        <taxon>candidate division MSBL1</taxon>
    </lineage>
</organism>
<dbReference type="PRINTS" id="PR00304">
    <property type="entry name" value="TCOMPLEXTCP1"/>
</dbReference>